<dbReference type="GeneID" id="56030070"/>
<gene>
    <name evidence="2" type="ORF">HUG10_14515</name>
</gene>
<evidence type="ECO:0000313" key="2">
    <source>
        <dbReference type="EMBL" id="QLG28680.1"/>
    </source>
</evidence>
<name>A0A7D5KVB8_9EURY</name>
<sequence>MATNVVLIVVDALRYDRVGVSSVRTPTLDHFARKNTTFTDAIANSNTTDICVTTIQTGQYPIEHGVLHHGTDVTERERQFGHGAPSLAERLKSEGYQTIAVEPVLKRWHRDGFDRFVDGVDNDDVKKTGMSGLIPDWAISMGGSILDYFPTYVQNNIREAVLNVVTDTTDGKGVTKSALELLDDVDEDPFFCFLHYWDVHTPYNPPENYVEAVKERNDYDETPLQDVFEEYGLEGTITGEGLRKRKLHGRRPETIGEIQAHYDAAVEYVDDCIGDLFEGLEQRGLDDDTLLVVTADHGESMTEKGVFFDHHGLHDPVVHVPLLFGGTDIPNSTVSATVQHVDVAPTICELIGIQELPGVGESLVPLMRGNTTEPPRNGVAFAEERHTRSARMIRQNSLKLINTLEGDGSCRYCQRKHEPSKALYDLDSDPSEKANLLNGDEYCSQVRALLEQFEEFEMGLIEPTPDDSISEYDEAELENRLEHLGYR</sequence>
<dbReference type="CDD" id="cd16148">
    <property type="entry name" value="sulfatase_like"/>
    <property type="match status" value="1"/>
</dbReference>
<proteinExistence type="predicted"/>
<dbReference type="InterPro" id="IPR052701">
    <property type="entry name" value="GAG_Ulvan_Degrading_Sulfatases"/>
</dbReference>
<evidence type="ECO:0000259" key="1">
    <source>
        <dbReference type="Pfam" id="PF00884"/>
    </source>
</evidence>
<dbReference type="Proteomes" id="UP000509750">
    <property type="component" value="Chromosome"/>
</dbReference>
<accession>A0A7D5KVB8</accession>
<dbReference type="KEGG" id="halg:HUG10_14515"/>
<dbReference type="Pfam" id="PF00884">
    <property type="entry name" value="Sulfatase"/>
    <property type="match status" value="1"/>
</dbReference>
<evidence type="ECO:0000313" key="3">
    <source>
        <dbReference type="Proteomes" id="UP000509750"/>
    </source>
</evidence>
<dbReference type="InterPro" id="IPR017850">
    <property type="entry name" value="Alkaline_phosphatase_core_sf"/>
</dbReference>
<dbReference type="EMBL" id="CP058529">
    <property type="protein sequence ID" value="QLG28680.1"/>
    <property type="molecule type" value="Genomic_DNA"/>
</dbReference>
<keyword evidence="3" id="KW-1185">Reference proteome</keyword>
<dbReference type="SUPFAM" id="SSF53649">
    <property type="entry name" value="Alkaline phosphatase-like"/>
    <property type="match status" value="1"/>
</dbReference>
<dbReference type="PANTHER" id="PTHR43751:SF3">
    <property type="entry name" value="SULFATASE N-TERMINAL DOMAIN-CONTAINING PROTEIN"/>
    <property type="match status" value="1"/>
</dbReference>
<organism evidence="2 3">
    <name type="scientific">Halorarum halophilum</name>
    <dbReference type="NCBI Taxonomy" id="2743090"/>
    <lineage>
        <taxon>Archaea</taxon>
        <taxon>Methanobacteriati</taxon>
        <taxon>Methanobacteriota</taxon>
        <taxon>Stenosarchaea group</taxon>
        <taxon>Halobacteria</taxon>
        <taxon>Halobacteriales</taxon>
        <taxon>Haloferacaceae</taxon>
        <taxon>Halorarum</taxon>
    </lineage>
</organism>
<dbReference type="Gene3D" id="3.40.720.10">
    <property type="entry name" value="Alkaline Phosphatase, subunit A"/>
    <property type="match status" value="1"/>
</dbReference>
<dbReference type="AlphaFoldDB" id="A0A7D5KVB8"/>
<dbReference type="InterPro" id="IPR000917">
    <property type="entry name" value="Sulfatase_N"/>
</dbReference>
<dbReference type="PANTHER" id="PTHR43751">
    <property type="entry name" value="SULFATASE"/>
    <property type="match status" value="1"/>
</dbReference>
<reference evidence="2 3" key="1">
    <citation type="submission" date="2020-07" db="EMBL/GenBank/DDBJ databases">
        <title>Gai3-2, isolated from salt lake.</title>
        <authorList>
            <person name="Cui H."/>
            <person name="Shi X."/>
        </authorList>
    </citation>
    <scope>NUCLEOTIDE SEQUENCE [LARGE SCALE GENOMIC DNA]</scope>
    <source>
        <strain evidence="2 3">Gai3-2</strain>
    </source>
</reference>
<feature type="domain" description="Sulfatase N-terminal" evidence="1">
    <location>
        <begin position="4"/>
        <end position="353"/>
    </location>
</feature>
<dbReference type="OrthoDB" id="3164at2157"/>
<dbReference type="RefSeq" id="WP_179170254.1">
    <property type="nucleotide sequence ID" value="NZ_CP058529.1"/>
</dbReference>
<protein>
    <submittedName>
        <fullName evidence="2">Sulfatase</fullName>
    </submittedName>
</protein>